<dbReference type="Proteomes" id="UP001302126">
    <property type="component" value="Unassembled WGS sequence"/>
</dbReference>
<dbReference type="EMBL" id="MU864398">
    <property type="protein sequence ID" value="KAK4187710.1"/>
    <property type="molecule type" value="Genomic_DNA"/>
</dbReference>
<dbReference type="InterPro" id="IPR027417">
    <property type="entry name" value="P-loop_NTPase"/>
</dbReference>
<protein>
    <submittedName>
        <fullName evidence="1">Uncharacterized protein</fullName>
    </submittedName>
</protein>
<dbReference type="GO" id="GO:0005525">
    <property type="term" value="F:GTP binding"/>
    <property type="evidence" value="ECO:0007669"/>
    <property type="project" value="InterPro"/>
</dbReference>
<accession>A0AAN6WT66</accession>
<evidence type="ECO:0000313" key="1">
    <source>
        <dbReference type="EMBL" id="KAK4187710.1"/>
    </source>
</evidence>
<organism evidence="1 2">
    <name type="scientific">Podospora australis</name>
    <dbReference type="NCBI Taxonomy" id="1536484"/>
    <lineage>
        <taxon>Eukaryota</taxon>
        <taxon>Fungi</taxon>
        <taxon>Dikarya</taxon>
        <taxon>Ascomycota</taxon>
        <taxon>Pezizomycotina</taxon>
        <taxon>Sordariomycetes</taxon>
        <taxon>Sordariomycetidae</taxon>
        <taxon>Sordariales</taxon>
        <taxon>Podosporaceae</taxon>
        <taxon>Podospora</taxon>
    </lineage>
</organism>
<keyword evidence="2" id="KW-1185">Reference proteome</keyword>
<dbReference type="GO" id="GO:0003924">
    <property type="term" value="F:GTPase activity"/>
    <property type="evidence" value="ECO:0007669"/>
    <property type="project" value="InterPro"/>
</dbReference>
<proteinExistence type="predicted"/>
<reference evidence="1" key="2">
    <citation type="submission" date="2023-05" db="EMBL/GenBank/DDBJ databases">
        <authorList>
            <consortium name="Lawrence Berkeley National Laboratory"/>
            <person name="Steindorff A."/>
            <person name="Hensen N."/>
            <person name="Bonometti L."/>
            <person name="Westerberg I."/>
            <person name="Brannstrom I.O."/>
            <person name="Guillou S."/>
            <person name="Cros-Aarteil S."/>
            <person name="Calhoun S."/>
            <person name="Haridas S."/>
            <person name="Kuo A."/>
            <person name="Mondo S."/>
            <person name="Pangilinan J."/>
            <person name="Riley R."/>
            <person name="Labutti K."/>
            <person name="Andreopoulos B."/>
            <person name="Lipzen A."/>
            <person name="Chen C."/>
            <person name="Yanf M."/>
            <person name="Daum C."/>
            <person name="Ng V."/>
            <person name="Clum A."/>
            <person name="Ohm R."/>
            <person name="Martin F."/>
            <person name="Silar P."/>
            <person name="Natvig D."/>
            <person name="Lalanne C."/>
            <person name="Gautier V."/>
            <person name="Ament-Velasquez S.L."/>
            <person name="Kruys A."/>
            <person name="Hutchinson M.I."/>
            <person name="Powell A.J."/>
            <person name="Barry K."/>
            <person name="Miller A.N."/>
            <person name="Grigoriev I.V."/>
            <person name="Debuchy R."/>
            <person name="Gladieux P."/>
            <person name="Thoren M.H."/>
            <person name="Johannesson H."/>
        </authorList>
    </citation>
    <scope>NUCLEOTIDE SEQUENCE</scope>
    <source>
        <strain evidence="1">PSN309</strain>
    </source>
</reference>
<dbReference type="InterPro" id="IPR001806">
    <property type="entry name" value="Small_GTPase"/>
</dbReference>
<gene>
    <name evidence="1" type="ORF">QBC35DRAFT_221175</name>
</gene>
<sequence>MLTRMKKWLQSIVGASHTPRAPEAPAPSTLEPLVRYQVYHESQAHDALQQGMMIMGSGPSAVRLIHVVVLTTRDTPDAPELLSLLEQETEWNQCDVAPENDADFLCDGYHYRVSFWPSTHAHFAVSEFASTVRDDCFCIILPYSVDSEESWGEMKSNYEKVAAHRNDTTIPRFPVMVLAVGETPTPKTQQGMEFATKAACIFAQCSEETGNGLCNAFASLVEWVHAARMRLGGRSEPPPLTDDKTKAAVKALFP</sequence>
<reference evidence="1" key="1">
    <citation type="journal article" date="2023" name="Mol. Phylogenet. Evol.">
        <title>Genome-scale phylogeny and comparative genomics of the fungal order Sordariales.</title>
        <authorList>
            <person name="Hensen N."/>
            <person name="Bonometti L."/>
            <person name="Westerberg I."/>
            <person name="Brannstrom I.O."/>
            <person name="Guillou S."/>
            <person name="Cros-Aarteil S."/>
            <person name="Calhoun S."/>
            <person name="Haridas S."/>
            <person name="Kuo A."/>
            <person name="Mondo S."/>
            <person name="Pangilinan J."/>
            <person name="Riley R."/>
            <person name="LaButti K."/>
            <person name="Andreopoulos B."/>
            <person name="Lipzen A."/>
            <person name="Chen C."/>
            <person name="Yan M."/>
            <person name="Daum C."/>
            <person name="Ng V."/>
            <person name="Clum A."/>
            <person name="Steindorff A."/>
            <person name="Ohm R.A."/>
            <person name="Martin F."/>
            <person name="Silar P."/>
            <person name="Natvig D.O."/>
            <person name="Lalanne C."/>
            <person name="Gautier V."/>
            <person name="Ament-Velasquez S.L."/>
            <person name="Kruys A."/>
            <person name="Hutchinson M.I."/>
            <person name="Powell A.J."/>
            <person name="Barry K."/>
            <person name="Miller A.N."/>
            <person name="Grigoriev I.V."/>
            <person name="Debuchy R."/>
            <person name="Gladieux P."/>
            <person name="Hiltunen Thoren M."/>
            <person name="Johannesson H."/>
        </authorList>
    </citation>
    <scope>NUCLEOTIDE SEQUENCE</scope>
    <source>
        <strain evidence="1">PSN309</strain>
    </source>
</reference>
<dbReference type="Gene3D" id="3.40.50.300">
    <property type="entry name" value="P-loop containing nucleotide triphosphate hydrolases"/>
    <property type="match status" value="1"/>
</dbReference>
<name>A0AAN6WT66_9PEZI</name>
<dbReference type="Pfam" id="PF00071">
    <property type="entry name" value="Ras"/>
    <property type="match status" value="1"/>
</dbReference>
<evidence type="ECO:0000313" key="2">
    <source>
        <dbReference type="Proteomes" id="UP001302126"/>
    </source>
</evidence>
<comment type="caution">
    <text evidence="1">The sequence shown here is derived from an EMBL/GenBank/DDBJ whole genome shotgun (WGS) entry which is preliminary data.</text>
</comment>
<dbReference type="AlphaFoldDB" id="A0AAN6WT66"/>